<dbReference type="AlphaFoldDB" id="A0AAQ3UUI2"/>
<dbReference type="EMBL" id="CP144754">
    <property type="protein sequence ID" value="WVZ96407.1"/>
    <property type="molecule type" value="Genomic_DNA"/>
</dbReference>
<feature type="non-terminal residue" evidence="1">
    <location>
        <position position="201"/>
    </location>
</feature>
<sequence>MKTCCRFFLGKHTGSKHGLYYSPLKQEGCDSKGLSAVGVMRFGATGQISYGARQDSLKGILIQGGIWAWRLSDSRSSATTRDECLLLHVTPDQLQYWTESFLHDGRIRSTAGWARMEENTYACKTIEHGASVKPVRKGQESLVEIKDPVLKMFLQVLFRGTHWTRLCARMQRTDVERDVMVQGCKFLESTTLHYFASHGWP</sequence>
<accession>A0AAQ3UUI2</accession>
<evidence type="ECO:0000313" key="2">
    <source>
        <dbReference type="Proteomes" id="UP001341281"/>
    </source>
</evidence>
<keyword evidence="2" id="KW-1185">Reference proteome</keyword>
<gene>
    <name evidence="1" type="ORF">U9M48_042047</name>
</gene>
<proteinExistence type="predicted"/>
<evidence type="ECO:0000313" key="1">
    <source>
        <dbReference type="EMBL" id="WVZ96407.1"/>
    </source>
</evidence>
<organism evidence="1 2">
    <name type="scientific">Paspalum notatum var. saurae</name>
    <dbReference type="NCBI Taxonomy" id="547442"/>
    <lineage>
        <taxon>Eukaryota</taxon>
        <taxon>Viridiplantae</taxon>
        <taxon>Streptophyta</taxon>
        <taxon>Embryophyta</taxon>
        <taxon>Tracheophyta</taxon>
        <taxon>Spermatophyta</taxon>
        <taxon>Magnoliopsida</taxon>
        <taxon>Liliopsida</taxon>
        <taxon>Poales</taxon>
        <taxon>Poaceae</taxon>
        <taxon>PACMAD clade</taxon>
        <taxon>Panicoideae</taxon>
        <taxon>Andropogonodae</taxon>
        <taxon>Paspaleae</taxon>
        <taxon>Paspalinae</taxon>
        <taxon>Paspalum</taxon>
    </lineage>
</organism>
<dbReference type="Proteomes" id="UP001341281">
    <property type="component" value="Chromosome 10"/>
</dbReference>
<name>A0AAQ3UUI2_PASNO</name>
<protein>
    <submittedName>
        <fullName evidence="1">Uncharacterized protein</fullName>
    </submittedName>
</protein>
<reference evidence="1 2" key="1">
    <citation type="submission" date="2024-02" db="EMBL/GenBank/DDBJ databases">
        <title>High-quality chromosome-scale genome assembly of Pensacola bahiagrass (Paspalum notatum Flugge var. saurae).</title>
        <authorList>
            <person name="Vega J.M."/>
            <person name="Podio M."/>
            <person name="Orjuela J."/>
            <person name="Siena L.A."/>
            <person name="Pessino S.C."/>
            <person name="Combes M.C."/>
            <person name="Mariac C."/>
            <person name="Albertini E."/>
            <person name="Pupilli F."/>
            <person name="Ortiz J.P.A."/>
            <person name="Leblanc O."/>
        </authorList>
    </citation>
    <scope>NUCLEOTIDE SEQUENCE [LARGE SCALE GENOMIC DNA]</scope>
    <source>
        <strain evidence="1">R1</strain>
        <tissue evidence="1">Leaf</tissue>
    </source>
</reference>